<proteinExistence type="predicted"/>
<dbReference type="GO" id="GO:0031023">
    <property type="term" value="P:microtubule organizing center organization"/>
    <property type="evidence" value="ECO:0007669"/>
    <property type="project" value="TreeGrafter"/>
</dbReference>
<dbReference type="PANTHER" id="PTHR14352">
    <property type="entry name" value="HAUS AUGMIN-LIKE COMPLEX SUBUNIT 7"/>
    <property type="match status" value="1"/>
</dbReference>
<evidence type="ECO:0000313" key="4">
    <source>
        <dbReference type="EnsemblMetazoa" id="CapteP224194"/>
    </source>
</evidence>
<evidence type="ECO:0000256" key="2">
    <source>
        <dbReference type="SAM" id="MobiDB-lite"/>
    </source>
</evidence>
<dbReference type="HOGENOM" id="CLU_454356_0_0_1"/>
<dbReference type="PANTHER" id="PTHR14352:SF2">
    <property type="entry name" value="HAUS AUGMIN-LIKE COMPLEX SUBUNIT 7"/>
    <property type="match status" value="1"/>
</dbReference>
<dbReference type="Pfam" id="PF06694">
    <property type="entry name" value="Plant_NMP1"/>
    <property type="match status" value="1"/>
</dbReference>
<reference evidence="5" key="1">
    <citation type="submission" date="2012-12" db="EMBL/GenBank/DDBJ databases">
        <authorList>
            <person name="Hellsten U."/>
            <person name="Grimwood J."/>
            <person name="Chapman J.A."/>
            <person name="Shapiro H."/>
            <person name="Aerts A."/>
            <person name="Otillar R.P."/>
            <person name="Terry A.Y."/>
            <person name="Boore J.L."/>
            <person name="Simakov O."/>
            <person name="Marletaz F."/>
            <person name="Cho S.-J."/>
            <person name="Edsinger-Gonzales E."/>
            <person name="Havlak P."/>
            <person name="Kuo D.-H."/>
            <person name="Larsson T."/>
            <person name="Lv J."/>
            <person name="Arendt D."/>
            <person name="Savage R."/>
            <person name="Osoegawa K."/>
            <person name="de Jong P."/>
            <person name="Lindberg D.R."/>
            <person name="Seaver E.C."/>
            <person name="Weisblat D.A."/>
            <person name="Putnam N.H."/>
            <person name="Grigoriev I.V."/>
            <person name="Rokhsar D.S."/>
        </authorList>
    </citation>
    <scope>NUCLEOTIDE SEQUENCE</scope>
    <source>
        <strain evidence="5">I ESC-2004</strain>
    </source>
</reference>
<dbReference type="GO" id="GO:0051011">
    <property type="term" value="F:microtubule minus-end binding"/>
    <property type="evidence" value="ECO:0007669"/>
    <property type="project" value="InterPro"/>
</dbReference>
<gene>
    <name evidence="3" type="ORF">CAPTEDRAFT_224194</name>
</gene>
<reference evidence="3 5" key="2">
    <citation type="journal article" date="2013" name="Nature">
        <title>Insights into bilaterian evolution from three spiralian genomes.</title>
        <authorList>
            <person name="Simakov O."/>
            <person name="Marletaz F."/>
            <person name="Cho S.J."/>
            <person name="Edsinger-Gonzales E."/>
            <person name="Havlak P."/>
            <person name="Hellsten U."/>
            <person name="Kuo D.H."/>
            <person name="Larsson T."/>
            <person name="Lv J."/>
            <person name="Arendt D."/>
            <person name="Savage R."/>
            <person name="Osoegawa K."/>
            <person name="de Jong P."/>
            <person name="Grimwood J."/>
            <person name="Chapman J.A."/>
            <person name="Shapiro H."/>
            <person name="Aerts A."/>
            <person name="Otillar R.P."/>
            <person name="Terry A.Y."/>
            <person name="Boore J.L."/>
            <person name="Grigoriev I.V."/>
            <person name="Lindberg D.R."/>
            <person name="Seaver E.C."/>
            <person name="Weisblat D.A."/>
            <person name="Putnam N.H."/>
            <person name="Rokhsar D.S."/>
        </authorList>
    </citation>
    <scope>NUCLEOTIDE SEQUENCE</scope>
    <source>
        <strain evidence="3 5">I ESC-2004</strain>
    </source>
</reference>
<feature type="coiled-coil region" evidence="1">
    <location>
        <begin position="426"/>
        <end position="453"/>
    </location>
</feature>
<dbReference type="EMBL" id="KB305766">
    <property type="protein sequence ID" value="ELU00697.1"/>
    <property type="molecule type" value="Genomic_DNA"/>
</dbReference>
<dbReference type="EnsemblMetazoa" id="CapteT224194">
    <property type="protein sequence ID" value="CapteP224194"/>
    <property type="gene ID" value="CapteG224194"/>
</dbReference>
<dbReference type="AlphaFoldDB" id="R7UBQ1"/>
<dbReference type="STRING" id="283909.R7UBQ1"/>
<dbReference type="EMBL" id="AMQN01001788">
    <property type="status" value="NOT_ANNOTATED_CDS"/>
    <property type="molecule type" value="Genomic_DNA"/>
</dbReference>
<dbReference type="InterPro" id="IPR010604">
    <property type="entry name" value="Plant_AUG7"/>
</dbReference>
<protein>
    <submittedName>
        <fullName evidence="3 4">Uncharacterized protein</fullName>
    </submittedName>
</protein>
<sequence length="601" mass="68041">MASRRTLSLFGSEPPAIRYSSAENSDSPTYVLQEPIAAIPDLPMPLGSCGDREKLKSLEPKAQKWDLKRVLSLNNRGLLEHIETEVETRELNNRLREDVFGMPRGNCFRPLGTRNNNVGHNLPPKTQNPFLRRDSGEFVATGTYWSPIGAPSGRISVNSRPTSRTSQISSTQLNVQKKLTTKSHVNSIPRHRGQKEEEPKYADPLINAPPSLNQRVSEMASLEADSLRWEKARKFKRKSKSYAMMLKLLQCPYTEAVDDAWIAELLFTAHEPRMRLLQWLFSRFHARLNEVVDPSFYSSESRMDSVLHRLLFTASTLGLCGPSEVEVIKGSAPVQRQAAFWDQLLDLVCVIDASHDPQKNIMQSPGFIGEGTGLHQQFLADCQLVDDLVDQENVDQVFQIEAKVLPPDISRMIEQKTKPEERIPDSAQLTEMLQELKEDLRRQEDMLHELKQDHPSSTSSSDDKLQRTLQLVFSELSQLISGFSCSYDNDIQQWCNKTPPQLSQLGQSFKKVHALSQLFSTMLNQLKKIRGNYSQISSDMKSSIHRLRDQKLSLGSDLHSALANFQISAEILEDSICRQGEEVTSRNTTLESLKTPVVKFN</sequence>
<keyword evidence="5" id="KW-1185">Reference proteome</keyword>
<keyword evidence="1" id="KW-0175">Coiled coil</keyword>
<dbReference type="Proteomes" id="UP000014760">
    <property type="component" value="Unassembled WGS sequence"/>
</dbReference>
<name>R7UBQ1_CAPTE</name>
<dbReference type="GO" id="GO:0051225">
    <property type="term" value="P:spindle assembly"/>
    <property type="evidence" value="ECO:0007669"/>
    <property type="project" value="TreeGrafter"/>
</dbReference>
<dbReference type="OMA" id="ARNTCTE"/>
<dbReference type="GO" id="GO:0070652">
    <property type="term" value="C:HAUS complex"/>
    <property type="evidence" value="ECO:0007669"/>
    <property type="project" value="TreeGrafter"/>
</dbReference>
<dbReference type="OrthoDB" id="6435999at2759"/>
<evidence type="ECO:0000256" key="1">
    <source>
        <dbReference type="SAM" id="Coils"/>
    </source>
</evidence>
<evidence type="ECO:0000313" key="5">
    <source>
        <dbReference type="Proteomes" id="UP000014760"/>
    </source>
</evidence>
<dbReference type="InterPro" id="IPR029711">
    <property type="entry name" value="Haus7-like"/>
</dbReference>
<organism evidence="3">
    <name type="scientific">Capitella teleta</name>
    <name type="common">Polychaete worm</name>
    <dbReference type="NCBI Taxonomy" id="283909"/>
    <lineage>
        <taxon>Eukaryota</taxon>
        <taxon>Metazoa</taxon>
        <taxon>Spiralia</taxon>
        <taxon>Lophotrochozoa</taxon>
        <taxon>Annelida</taxon>
        <taxon>Polychaeta</taxon>
        <taxon>Sedentaria</taxon>
        <taxon>Scolecida</taxon>
        <taxon>Capitellidae</taxon>
        <taxon>Capitella</taxon>
    </lineage>
</organism>
<evidence type="ECO:0000313" key="3">
    <source>
        <dbReference type="EMBL" id="ELU00697.1"/>
    </source>
</evidence>
<feature type="region of interest" description="Disordered" evidence="2">
    <location>
        <begin position="184"/>
        <end position="209"/>
    </location>
</feature>
<reference evidence="4" key="3">
    <citation type="submission" date="2015-06" db="UniProtKB">
        <authorList>
            <consortium name="EnsemblMetazoa"/>
        </authorList>
    </citation>
    <scope>IDENTIFICATION</scope>
</reference>
<accession>R7UBQ1</accession>